<evidence type="ECO:0000313" key="3">
    <source>
        <dbReference type="EMBL" id="WPF88880.1"/>
    </source>
</evidence>
<dbReference type="InterPro" id="IPR036165">
    <property type="entry name" value="YefM-like_sf"/>
</dbReference>
<dbReference type="EMBL" id="CP138348">
    <property type="protein sequence ID" value="WPF88880.1"/>
    <property type="molecule type" value="Genomic_DNA"/>
</dbReference>
<comment type="similarity">
    <text evidence="1 2">Belongs to the phD/YefM antitoxin family.</text>
</comment>
<name>A0AAF0ZEP4_9CHRO</name>
<dbReference type="SUPFAM" id="SSF143120">
    <property type="entry name" value="YefM-like"/>
    <property type="match status" value="1"/>
</dbReference>
<dbReference type="PANTHER" id="PTHR33713">
    <property type="entry name" value="ANTITOXIN YAFN-RELATED"/>
    <property type="match status" value="1"/>
</dbReference>
<comment type="function">
    <text evidence="2">Antitoxin component of a type II toxin-antitoxin (TA) system.</text>
</comment>
<protein>
    <recommendedName>
        <fullName evidence="2">Antitoxin</fullName>
    </recommendedName>
</protein>
<dbReference type="Pfam" id="PF02604">
    <property type="entry name" value="PhdYeFM_antitox"/>
    <property type="match status" value="1"/>
</dbReference>
<evidence type="ECO:0000256" key="1">
    <source>
        <dbReference type="ARBA" id="ARBA00009981"/>
    </source>
</evidence>
<dbReference type="NCBIfam" id="TIGR01552">
    <property type="entry name" value="phd_fam"/>
    <property type="match status" value="1"/>
</dbReference>
<dbReference type="RefSeq" id="WP_320001661.1">
    <property type="nucleotide sequence ID" value="NZ_CP138348.1"/>
</dbReference>
<evidence type="ECO:0000256" key="2">
    <source>
        <dbReference type="RuleBase" id="RU362080"/>
    </source>
</evidence>
<sequence length="102" mass="11766">MDNLSILSIIWLIPLNKGVIMQFVTATEAKQTFASVIDKAQREPVVIRKQNRDVAVIMSMEDYNRITRTNIQEFQQFRANIGRKAQENGLTEDILNELLKDD</sequence>
<dbReference type="Gene3D" id="3.40.1620.10">
    <property type="entry name" value="YefM-like domain"/>
    <property type="match status" value="1"/>
</dbReference>
<organism evidence="3">
    <name type="scientific">Cyanobacterium aponinum AL20115</name>
    <dbReference type="NCBI Taxonomy" id="3090662"/>
    <lineage>
        <taxon>Bacteria</taxon>
        <taxon>Bacillati</taxon>
        <taxon>Cyanobacteriota</taxon>
        <taxon>Cyanophyceae</taxon>
        <taxon>Oscillatoriophycideae</taxon>
        <taxon>Chroococcales</taxon>
        <taxon>Geminocystaceae</taxon>
        <taxon>Cyanobacterium</taxon>
    </lineage>
</organism>
<proteinExistence type="inferred from homology"/>
<dbReference type="PANTHER" id="PTHR33713:SF10">
    <property type="entry name" value="ANTITOXIN YAFN"/>
    <property type="match status" value="1"/>
</dbReference>
<dbReference type="InterPro" id="IPR051405">
    <property type="entry name" value="phD/YefM_antitoxin"/>
</dbReference>
<dbReference type="AlphaFoldDB" id="A0AAF0ZEP4"/>
<dbReference type="InterPro" id="IPR006442">
    <property type="entry name" value="Antitoxin_Phd/YefM"/>
</dbReference>
<reference evidence="3" key="1">
    <citation type="submission" date="2023-11" db="EMBL/GenBank/DDBJ databases">
        <title>Genome sequence of Cyanobacterium aponinum BCRC AL20115.</title>
        <authorList>
            <person name="Chang H.-Y."/>
            <person name="Lin K.-M."/>
            <person name="Hsueh H.-T."/>
            <person name="Chu H.-A."/>
            <person name="Kuo C.-H."/>
        </authorList>
    </citation>
    <scope>NUCLEOTIDE SEQUENCE</scope>
    <source>
        <strain evidence="3">AL20115</strain>
    </source>
</reference>
<accession>A0AAF0ZEP4</accession>
<gene>
    <name evidence="3" type="ORF">SAY89_01010</name>
</gene>